<accession>A0A2N3LH15</accession>
<dbReference type="GO" id="GO:0016740">
    <property type="term" value="F:transferase activity"/>
    <property type="evidence" value="ECO:0007669"/>
    <property type="project" value="UniProtKB-KW"/>
</dbReference>
<evidence type="ECO:0000313" key="2">
    <source>
        <dbReference type="EMBL" id="PKR83813.1"/>
    </source>
</evidence>
<reference evidence="2 3" key="1">
    <citation type="submission" date="2017-11" db="EMBL/GenBank/DDBJ databases">
        <title>Bacillus camelliae sp. nov., isolated from pu'er tea.</title>
        <authorList>
            <person name="Niu L."/>
        </authorList>
    </citation>
    <scope>NUCLEOTIDE SEQUENCE [LARGE SCALE GENOMIC DNA]</scope>
    <source>
        <strain evidence="2 3">7578-1</strain>
    </source>
</reference>
<dbReference type="Pfam" id="PF01636">
    <property type="entry name" value="APH"/>
    <property type="match status" value="1"/>
</dbReference>
<proteinExistence type="predicted"/>
<dbReference type="Proteomes" id="UP000233440">
    <property type="component" value="Unassembled WGS sequence"/>
</dbReference>
<evidence type="ECO:0000313" key="3">
    <source>
        <dbReference type="Proteomes" id="UP000233440"/>
    </source>
</evidence>
<feature type="domain" description="Aminoglycoside phosphotransferase" evidence="1">
    <location>
        <begin position="40"/>
        <end position="261"/>
    </location>
</feature>
<gene>
    <name evidence="2" type="ORF">CWO92_17575</name>
</gene>
<dbReference type="InterPro" id="IPR002575">
    <property type="entry name" value="Aminoglycoside_PTrfase"/>
</dbReference>
<comment type="caution">
    <text evidence="2">The sequence shown here is derived from an EMBL/GenBank/DDBJ whole genome shotgun (WGS) entry which is preliminary data.</text>
</comment>
<dbReference type="InterPro" id="IPR011009">
    <property type="entry name" value="Kinase-like_dom_sf"/>
</dbReference>
<dbReference type="SUPFAM" id="SSF56112">
    <property type="entry name" value="Protein kinase-like (PK-like)"/>
    <property type="match status" value="1"/>
</dbReference>
<organism evidence="2 3">
    <name type="scientific">Heyndrickxia camelliae</name>
    <dbReference type="NCBI Taxonomy" id="1707093"/>
    <lineage>
        <taxon>Bacteria</taxon>
        <taxon>Bacillati</taxon>
        <taxon>Bacillota</taxon>
        <taxon>Bacilli</taxon>
        <taxon>Bacillales</taxon>
        <taxon>Bacillaceae</taxon>
        <taxon>Heyndrickxia</taxon>
    </lineage>
</organism>
<dbReference type="OrthoDB" id="3806873at2"/>
<dbReference type="PANTHER" id="PTHR21310">
    <property type="entry name" value="AMINOGLYCOSIDE PHOSPHOTRANSFERASE-RELATED-RELATED"/>
    <property type="match status" value="1"/>
</dbReference>
<sequence>MNRGVFMSPIWDPQEVVTESLANRLIEEQFPQLKPVKADVIGEGFDNTVFQVNNEYIFRFPRRQVAAQLLETENTILPKLADKLPIPIPKPTFIGVAGERYPWPFTGYPIVKGTTPGLLPAPKRMQSVEELAQFLKTLHRFPVRDALQLKVPYDELKRLDIKSRKPKLMENLDVAAELGLYTSQKELIPFIESLPPDKTITELALVHGDLHPRNMLVDRKGKVSGIIDWGDTHIGNPAIDLSIVYTFIPPEGRALFYSIYGSVDTQTENLAKFKAIYTTTLLLLYAHDNSNHQLIEECQEILRQVL</sequence>
<evidence type="ECO:0000259" key="1">
    <source>
        <dbReference type="Pfam" id="PF01636"/>
    </source>
</evidence>
<keyword evidence="2" id="KW-0808">Transferase</keyword>
<dbReference type="Gene3D" id="3.30.200.20">
    <property type="entry name" value="Phosphorylase Kinase, domain 1"/>
    <property type="match status" value="1"/>
</dbReference>
<dbReference type="EMBL" id="PIQO01000015">
    <property type="protein sequence ID" value="PKR83813.1"/>
    <property type="molecule type" value="Genomic_DNA"/>
</dbReference>
<dbReference type="Gene3D" id="3.90.1200.10">
    <property type="match status" value="1"/>
</dbReference>
<name>A0A2N3LH15_9BACI</name>
<protein>
    <submittedName>
        <fullName evidence="2">Phosphotransferase</fullName>
    </submittedName>
</protein>
<keyword evidence="3" id="KW-1185">Reference proteome</keyword>
<dbReference type="PANTHER" id="PTHR21310:SF42">
    <property type="entry name" value="BIFUNCTIONAL AAC_APH"/>
    <property type="match status" value="1"/>
</dbReference>
<dbReference type="InterPro" id="IPR051678">
    <property type="entry name" value="AGP_Transferase"/>
</dbReference>
<dbReference type="AlphaFoldDB" id="A0A2N3LH15"/>